<feature type="non-terminal residue" evidence="2">
    <location>
        <position position="1"/>
    </location>
</feature>
<evidence type="ECO:0000256" key="1">
    <source>
        <dbReference type="SAM" id="MobiDB-lite"/>
    </source>
</evidence>
<organism evidence="2">
    <name type="scientific">uncultured Thermomicrobiales bacterium</name>
    <dbReference type="NCBI Taxonomy" id="1645740"/>
    <lineage>
        <taxon>Bacteria</taxon>
        <taxon>Pseudomonadati</taxon>
        <taxon>Thermomicrobiota</taxon>
        <taxon>Thermomicrobia</taxon>
        <taxon>Thermomicrobiales</taxon>
        <taxon>environmental samples</taxon>
    </lineage>
</organism>
<proteinExistence type="predicted"/>
<feature type="non-terminal residue" evidence="2">
    <location>
        <position position="81"/>
    </location>
</feature>
<dbReference type="EMBL" id="CADCWM010000725">
    <property type="protein sequence ID" value="CAA9577979.1"/>
    <property type="molecule type" value="Genomic_DNA"/>
</dbReference>
<feature type="region of interest" description="Disordered" evidence="1">
    <location>
        <begin position="1"/>
        <end position="42"/>
    </location>
</feature>
<feature type="compositionally biased region" description="Low complexity" evidence="1">
    <location>
        <begin position="1"/>
        <end position="11"/>
    </location>
</feature>
<accession>A0A6J4VJF9</accession>
<sequence>APTALAGAAAPEGRRDRPAARRGDGHNLPRHRRAECGGQSVAVSSHAGHGRYLNLSRSDGAVCVPVIVRTPSTRSAISTPL</sequence>
<name>A0A6J4VJF9_9BACT</name>
<reference evidence="2" key="1">
    <citation type="submission" date="2020-02" db="EMBL/GenBank/DDBJ databases">
        <authorList>
            <person name="Meier V. D."/>
        </authorList>
    </citation>
    <scope>NUCLEOTIDE SEQUENCE</scope>
    <source>
        <strain evidence="2">AVDCRST_MAG88</strain>
    </source>
</reference>
<protein>
    <submittedName>
        <fullName evidence="2">Uncharacterized protein</fullName>
    </submittedName>
</protein>
<gene>
    <name evidence="2" type="ORF">AVDCRST_MAG88-3008</name>
</gene>
<evidence type="ECO:0000313" key="2">
    <source>
        <dbReference type="EMBL" id="CAA9577979.1"/>
    </source>
</evidence>
<dbReference type="AlphaFoldDB" id="A0A6J4VJF9"/>
<feature type="compositionally biased region" description="Basic and acidic residues" evidence="1">
    <location>
        <begin position="12"/>
        <end position="27"/>
    </location>
</feature>